<dbReference type="EMBL" id="MG779390">
    <property type="protein sequence ID" value="AUV58965.1"/>
    <property type="molecule type" value="Genomic_DNA"/>
</dbReference>
<evidence type="ECO:0000259" key="2">
    <source>
        <dbReference type="PROSITE" id="PS50181"/>
    </source>
</evidence>
<keyword evidence="1" id="KW-0677">Repeat</keyword>
<dbReference type="PANTHER" id="PTHR32134">
    <property type="entry name" value="FNIP REPEAT-CONTAINING PROTEIN"/>
    <property type="match status" value="1"/>
</dbReference>
<sequence>MSHILPFEIWIMIASYLNTNDLLNLFFVNKFTRDLKNYVYLDKQFEYIDVKHLLDIYKFKNINYCYYGLYNIPNKVTHLEFDFHFNKSIEKRIPNGIINMKFNFDFNQPIVNCIPDSVKYLEFGYDFNQPIENSIPNKITHLIFG</sequence>
<protein>
    <submittedName>
        <fullName evidence="3">F-box and FNIP repeat-containing protein</fullName>
    </submittedName>
</protein>
<dbReference type="InterPro" id="IPR001810">
    <property type="entry name" value="F-box_dom"/>
</dbReference>
<dbReference type="Pfam" id="PF05725">
    <property type="entry name" value="FNIP"/>
    <property type="match status" value="1"/>
</dbReference>
<name>A0A2K9V9S4_9VIRU</name>
<dbReference type="PANTHER" id="PTHR32134:SF92">
    <property type="entry name" value="FNIP REPEAT-CONTAINING PROTEIN"/>
    <property type="match status" value="1"/>
</dbReference>
<feature type="non-terminal residue" evidence="3">
    <location>
        <position position="145"/>
    </location>
</feature>
<dbReference type="InterPro" id="IPR036047">
    <property type="entry name" value="F-box-like_dom_sf"/>
</dbReference>
<dbReference type="InterPro" id="IPR051251">
    <property type="entry name" value="STK_FNIP-Repeat"/>
</dbReference>
<organism evidence="3">
    <name type="scientific">Bandra megavirus</name>
    <dbReference type="NCBI Taxonomy" id="2071566"/>
    <lineage>
        <taxon>Viruses</taxon>
        <taxon>Varidnaviria</taxon>
        <taxon>Bamfordvirae</taxon>
        <taxon>Nucleocytoviricota</taxon>
        <taxon>Megaviricetes</taxon>
        <taxon>Imitervirales</taxon>
        <taxon>Mimiviridae</taxon>
        <taxon>Megamimivirinae</taxon>
        <taxon>Megavirus</taxon>
    </lineage>
</organism>
<dbReference type="SUPFAM" id="SSF81383">
    <property type="entry name" value="F-box domain"/>
    <property type="match status" value="1"/>
</dbReference>
<evidence type="ECO:0000313" key="3">
    <source>
        <dbReference type="EMBL" id="AUV58965.1"/>
    </source>
</evidence>
<reference evidence="3" key="1">
    <citation type="submission" date="2018-01" db="EMBL/GenBank/DDBJ databases">
        <title>Draft genome sequence of Bandra megavirus.</title>
        <authorList>
            <person name="Chatterjee A."/>
            <person name="Yadav R."/>
            <person name="Kondabagil K."/>
        </authorList>
    </citation>
    <scope>NUCLEOTIDE SEQUENCE</scope>
    <source>
        <strain evidence="3">KK-1</strain>
    </source>
</reference>
<feature type="domain" description="F-box" evidence="2">
    <location>
        <begin position="1"/>
        <end position="48"/>
    </location>
</feature>
<proteinExistence type="predicted"/>
<dbReference type="InterPro" id="IPR008615">
    <property type="entry name" value="FNIP"/>
</dbReference>
<accession>A0A2K9V9S4</accession>
<dbReference type="PROSITE" id="PS50181">
    <property type="entry name" value="FBOX"/>
    <property type="match status" value="1"/>
</dbReference>
<evidence type="ECO:0000256" key="1">
    <source>
        <dbReference type="ARBA" id="ARBA00022737"/>
    </source>
</evidence>